<dbReference type="CDD" id="cd06145">
    <property type="entry name" value="REX1_like"/>
    <property type="match status" value="1"/>
</dbReference>
<dbReference type="Pfam" id="PF00076">
    <property type="entry name" value="RRM_1"/>
    <property type="match status" value="1"/>
</dbReference>
<dbReference type="PANTHER" id="PTHR12801">
    <property type="entry name" value="RNA EXONUCLEASE REXO1 / RECO3 FAMILY MEMBER-RELATED"/>
    <property type="match status" value="1"/>
</dbReference>
<keyword evidence="2" id="KW-0378">Hydrolase</keyword>
<dbReference type="CDD" id="cd00590">
    <property type="entry name" value="RRM_SF"/>
    <property type="match status" value="1"/>
</dbReference>
<dbReference type="Gene3D" id="3.30.420.10">
    <property type="entry name" value="Ribonuclease H-like superfamily/Ribonuclease H"/>
    <property type="match status" value="1"/>
</dbReference>
<dbReference type="SMART" id="SM00479">
    <property type="entry name" value="EXOIII"/>
    <property type="match status" value="1"/>
</dbReference>
<sequence length="475" mass="54246">MELQLATAEKEVLEELVKLLQSRDFRGEKGNWKEFLSVYDKNVQSPIDPSRRSRDDLVQFLTTFKKKQDLQVLKCHANHLLIENMKQEFEDKDTPEQMLVRLTVEHLSYPLDYSFQPYSEDWFISDVGLKMSKVMKSTQIVALDCEMVLCEDGTEGLVRVGAVDRDLKVILDKFVKPDKPVVDYRAHITGVTAEDIANATLSVADIQETLQPLLSEGTILVGHSLNRDLQVLKIDHPKVIDTALVFKYSNARKLRRPSLNNLCKSILGYEVRKVDVPHDCIHDATAAMKLALAVIEKRADTTIKPSKEMLEVEKRKLFLHKIPHNVTSEELDQLLSGKFTLDVKPAKTERGYYCAFVVFDNSEEADQAFENVDGTQMTDSLGLPQKLVVLKRSSGSRASLYVRKMVQDDDATSTKRSSKLRCRNEIIANHKCNWEPMKRFCYFVLQLAIVSFVMRSYIKTESIQNLLYLCVCVCV</sequence>
<keyword evidence="3" id="KW-0269">Exonuclease</keyword>
<evidence type="ECO:0000256" key="2">
    <source>
        <dbReference type="ARBA" id="ARBA00022801"/>
    </source>
</evidence>
<keyword evidence="1" id="KW-0540">Nuclease</keyword>
<dbReference type="InterPro" id="IPR000504">
    <property type="entry name" value="RRM_dom"/>
</dbReference>
<protein>
    <submittedName>
        <fullName evidence="7">Small RNA degrading nuclease 1-like isoform X1</fullName>
    </submittedName>
</protein>
<dbReference type="GeneID" id="104780838"/>
<reference evidence="6" key="1">
    <citation type="journal article" date="2014" name="Nat. Commun.">
        <title>The emerging biofuel crop Camelina sativa retains a highly undifferentiated hexaploid genome structure.</title>
        <authorList>
            <person name="Kagale S."/>
            <person name="Koh C."/>
            <person name="Nixon J."/>
            <person name="Bollina V."/>
            <person name="Clarke W.E."/>
            <person name="Tuteja R."/>
            <person name="Spillane C."/>
            <person name="Robinson S.J."/>
            <person name="Links M.G."/>
            <person name="Clarke C."/>
            <person name="Higgins E.E."/>
            <person name="Huebert T."/>
            <person name="Sharpe A.G."/>
            <person name="Parkin I.A."/>
        </authorList>
    </citation>
    <scope>NUCLEOTIDE SEQUENCE [LARGE SCALE GENOMIC DNA]</scope>
    <source>
        <strain evidence="6">cv. DH55</strain>
    </source>
</reference>
<dbReference type="InterPro" id="IPR036397">
    <property type="entry name" value="RNaseH_sf"/>
</dbReference>
<dbReference type="Proteomes" id="UP000694864">
    <property type="component" value="Chromosome 4"/>
</dbReference>
<dbReference type="PANTHER" id="PTHR12801:SF145">
    <property type="entry name" value="SMALL RNA DEGRADING NUCLEASE 1-RELATED"/>
    <property type="match status" value="1"/>
</dbReference>
<dbReference type="InterPro" id="IPR047021">
    <property type="entry name" value="REXO1/3/4-like"/>
</dbReference>
<accession>A0ABM0YNM9</accession>
<gene>
    <name evidence="7" type="primary">LOC104780838</name>
</gene>
<feature type="domain" description="RRM" evidence="5">
    <location>
        <begin position="315"/>
        <end position="395"/>
    </location>
</feature>
<evidence type="ECO:0000256" key="3">
    <source>
        <dbReference type="ARBA" id="ARBA00022839"/>
    </source>
</evidence>
<evidence type="ECO:0000313" key="7">
    <source>
        <dbReference type="RefSeq" id="XP_010503681.1"/>
    </source>
</evidence>
<reference evidence="7" key="2">
    <citation type="submission" date="2025-08" db="UniProtKB">
        <authorList>
            <consortium name="RefSeq"/>
        </authorList>
    </citation>
    <scope>IDENTIFICATION</scope>
    <source>
        <tissue evidence="7">Leaf</tissue>
    </source>
</reference>
<dbReference type="Gene3D" id="3.30.70.330">
    <property type="match status" value="1"/>
</dbReference>
<organism evidence="6 7">
    <name type="scientific">Camelina sativa</name>
    <name type="common">False flax</name>
    <name type="synonym">Myagrum sativum</name>
    <dbReference type="NCBI Taxonomy" id="90675"/>
    <lineage>
        <taxon>Eukaryota</taxon>
        <taxon>Viridiplantae</taxon>
        <taxon>Streptophyta</taxon>
        <taxon>Embryophyta</taxon>
        <taxon>Tracheophyta</taxon>
        <taxon>Spermatophyta</taxon>
        <taxon>Magnoliopsida</taxon>
        <taxon>eudicotyledons</taxon>
        <taxon>Gunneridae</taxon>
        <taxon>Pentapetalae</taxon>
        <taxon>rosids</taxon>
        <taxon>malvids</taxon>
        <taxon>Brassicales</taxon>
        <taxon>Brassicaceae</taxon>
        <taxon>Camelineae</taxon>
        <taxon>Camelina</taxon>
    </lineage>
</organism>
<evidence type="ECO:0000259" key="5">
    <source>
        <dbReference type="PROSITE" id="PS50102"/>
    </source>
</evidence>
<dbReference type="SUPFAM" id="SSF53098">
    <property type="entry name" value="Ribonuclease H-like"/>
    <property type="match status" value="1"/>
</dbReference>
<keyword evidence="6" id="KW-1185">Reference proteome</keyword>
<dbReference type="RefSeq" id="XP_010503681.1">
    <property type="nucleotide sequence ID" value="XM_010505379.2"/>
</dbReference>
<dbReference type="SUPFAM" id="SSF54928">
    <property type="entry name" value="RNA-binding domain, RBD"/>
    <property type="match status" value="1"/>
</dbReference>
<dbReference type="InterPro" id="IPR012337">
    <property type="entry name" value="RNaseH-like_sf"/>
</dbReference>
<dbReference type="InterPro" id="IPR012677">
    <property type="entry name" value="Nucleotide-bd_a/b_plait_sf"/>
</dbReference>
<evidence type="ECO:0000256" key="4">
    <source>
        <dbReference type="PROSITE-ProRule" id="PRU00176"/>
    </source>
</evidence>
<dbReference type="InterPro" id="IPR034922">
    <property type="entry name" value="REX1-like_exo"/>
</dbReference>
<dbReference type="InterPro" id="IPR035979">
    <property type="entry name" value="RBD_domain_sf"/>
</dbReference>
<evidence type="ECO:0000313" key="6">
    <source>
        <dbReference type="Proteomes" id="UP000694864"/>
    </source>
</evidence>
<dbReference type="PROSITE" id="PS50102">
    <property type="entry name" value="RRM"/>
    <property type="match status" value="1"/>
</dbReference>
<proteinExistence type="predicted"/>
<evidence type="ECO:0000256" key="1">
    <source>
        <dbReference type="ARBA" id="ARBA00022722"/>
    </source>
</evidence>
<dbReference type="InterPro" id="IPR013520">
    <property type="entry name" value="Ribonucl_H"/>
</dbReference>
<name>A0ABM0YNM9_CAMSA</name>
<keyword evidence="4" id="KW-0694">RNA-binding</keyword>